<evidence type="ECO:0000256" key="5">
    <source>
        <dbReference type="ARBA" id="ARBA00023163"/>
    </source>
</evidence>
<dbReference type="SMART" id="SM00521">
    <property type="entry name" value="CBF"/>
    <property type="match status" value="1"/>
</dbReference>
<keyword evidence="4" id="KW-0010">Activator</keyword>
<dbReference type="InterPro" id="IPR001289">
    <property type="entry name" value="NFYA"/>
</dbReference>
<dbReference type="PANTHER" id="PTHR12632">
    <property type="entry name" value="TRANSCRIPTION FACTOR NF-Y ALPHA-RELATED"/>
    <property type="match status" value="1"/>
</dbReference>
<dbReference type="GO" id="GO:0003677">
    <property type="term" value="F:DNA binding"/>
    <property type="evidence" value="ECO:0007669"/>
    <property type="project" value="UniProtKB-KW"/>
</dbReference>
<keyword evidence="3 8" id="KW-0238">DNA-binding</keyword>
<accession>A0A7J7HHA2</accession>
<evidence type="ECO:0000256" key="8">
    <source>
        <dbReference type="RuleBase" id="RU367155"/>
    </source>
</evidence>
<dbReference type="Proteomes" id="UP000593564">
    <property type="component" value="Unassembled WGS sequence"/>
</dbReference>
<comment type="function">
    <text evidence="8">Component of the sequence-specific heterotrimeric transcription factor (NF-Y) which specifically recognizes a 5'-CCAAT-3' box motif found in the promoters of its target genes.</text>
</comment>
<dbReference type="GO" id="GO:0003700">
    <property type="term" value="F:DNA-binding transcription factor activity"/>
    <property type="evidence" value="ECO:0007669"/>
    <property type="project" value="UniProtKB-UniRule"/>
</dbReference>
<dbReference type="InterPro" id="IPR018362">
    <property type="entry name" value="CCAAT-binding_factor_CS"/>
</dbReference>
<dbReference type="PROSITE" id="PS00686">
    <property type="entry name" value="NFYA_HAP2_1"/>
    <property type="match status" value="1"/>
</dbReference>
<comment type="caution">
    <text evidence="9">The sequence shown here is derived from an EMBL/GenBank/DDBJ whole genome shotgun (WGS) entry which is preliminary data.</text>
</comment>
<comment type="subcellular location">
    <subcellularLocation>
        <location evidence="1 8">Nucleus</location>
    </subcellularLocation>
</comment>
<comment type="similarity">
    <text evidence="8">Belongs to the NFYA/HAP2 subunit family.</text>
</comment>
<name>A0A7J7HHA2_CAMSI</name>
<evidence type="ECO:0000256" key="6">
    <source>
        <dbReference type="ARBA" id="ARBA00023242"/>
    </source>
</evidence>
<sequence>MLGVARVPLPLDFPQDEPIYVNAKQYHAILRRRQYRAKLEAQNKVSKARKWETANDGPPLPSKNKRELPVTPKSILWDATQMVIAVFAYIYHQSFVTSQSLSVEMILDQWPRKLFRQPFVEQCCWTSPAFVNSCALSWMRSLRSSTLLDLETTPQRRELLGDWMQWFFPGLDAVVFLRIVVFNYFGSSGVSGAIPSTFAALRNLQTVEESKFVFEAKIIQRMELLVLSTLQWKMNPVTPLSFVDHIVRRFGFKTDLHLEFLWRVRTVTQHNPA</sequence>
<evidence type="ECO:0000313" key="9">
    <source>
        <dbReference type="EMBL" id="KAF5951276.1"/>
    </source>
</evidence>
<evidence type="ECO:0000256" key="4">
    <source>
        <dbReference type="ARBA" id="ARBA00023159"/>
    </source>
</evidence>
<dbReference type="InterPro" id="IPR036915">
    <property type="entry name" value="Cyclin-like_sf"/>
</dbReference>
<protein>
    <recommendedName>
        <fullName evidence="8">Nuclear transcription factor Y subunit</fullName>
    </recommendedName>
</protein>
<evidence type="ECO:0000256" key="2">
    <source>
        <dbReference type="ARBA" id="ARBA00023015"/>
    </source>
</evidence>
<evidence type="ECO:0000256" key="1">
    <source>
        <dbReference type="ARBA" id="ARBA00004123"/>
    </source>
</evidence>
<dbReference type="AlphaFoldDB" id="A0A7J7HHA2"/>
<dbReference type="Pfam" id="PF02045">
    <property type="entry name" value="CBFB_NFYA"/>
    <property type="match status" value="1"/>
</dbReference>
<evidence type="ECO:0000313" key="10">
    <source>
        <dbReference type="Proteomes" id="UP000593564"/>
    </source>
</evidence>
<dbReference type="GO" id="GO:0016602">
    <property type="term" value="C:CCAAT-binding factor complex"/>
    <property type="evidence" value="ECO:0007669"/>
    <property type="project" value="InterPro"/>
</dbReference>
<proteinExistence type="inferred from homology"/>
<evidence type="ECO:0000256" key="3">
    <source>
        <dbReference type="ARBA" id="ARBA00023125"/>
    </source>
</evidence>
<dbReference type="Gene3D" id="6.10.250.2430">
    <property type="match status" value="1"/>
</dbReference>
<dbReference type="EMBL" id="JACBKZ010000004">
    <property type="protein sequence ID" value="KAF5951276.1"/>
    <property type="molecule type" value="Genomic_DNA"/>
</dbReference>
<comment type="subunit">
    <text evidence="7">Heterotrimeric transcription factor composed of three components, NF-YA, NF-YB and NF-YC. NF-YB and NF-YC must interact and dimerize for NF-YA association and DNA binding.</text>
</comment>
<evidence type="ECO:0000256" key="7">
    <source>
        <dbReference type="ARBA" id="ARBA00025911"/>
    </source>
</evidence>
<reference evidence="9 10" key="2">
    <citation type="submission" date="2020-07" db="EMBL/GenBank/DDBJ databases">
        <title>Genome assembly of wild tea tree DASZ reveals pedigree and selection history of tea varieties.</title>
        <authorList>
            <person name="Zhang W."/>
        </authorList>
    </citation>
    <scope>NUCLEOTIDE SEQUENCE [LARGE SCALE GENOMIC DNA]</scope>
    <source>
        <strain evidence="10">cv. G240</strain>
        <tissue evidence="9">Leaf</tissue>
    </source>
</reference>
<reference evidence="10" key="1">
    <citation type="journal article" date="2020" name="Nat. Commun.">
        <title>Genome assembly of wild tea tree DASZ reveals pedigree and selection history of tea varieties.</title>
        <authorList>
            <person name="Zhang W."/>
            <person name="Zhang Y."/>
            <person name="Qiu H."/>
            <person name="Guo Y."/>
            <person name="Wan H."/>
            <person name="Zhang X."/>
            <person name="Scossa F."/>
            <person name="Alseekh S."/>
            <person name="Zhang Q."/>
            <person name="Wang P."/>
            <person name="Xu L."/>
            <person name="Schmidt M.H."/>
            <person name="Jia X."/>
            <person name="Li D."/>
            <person name="Zhu A."/>
            <person name="Guo F."/>
            <person name="Chen W."/>
            <person name="Ni D."/>
            <person name="Usadel B."/>
            <person name="Fernie A.R."/>
            <person name="Wen W."/>
        </authorList>
    </citation>
    <scope>NUCLEOTIDE SEQUENCE [LARGE SCALE GENOMIC DNA]</scope>
    <source>
        <strain evidence="10">cv. G240</strain>
    </source>
</reference>
<keyword evidence="5 8" id="KW-0804">Transcription</keyword>
<keyword evidence="10" id="KW-1185">Reference proteome</keyword>
<organism evidence="9 10">
    <name type="scientific">Camellia sinensis</name>
    <name type="common">Tea plant</name>
    <name type="synonym">Thea sinensis</name>
    <dbReference type="NCBI Taxonomy" id="4442"/>
    <lineage>
        <taxon>Eukaryota</taxon>
        <taxon>Viridiplantae</taxon>
        <taxon>Streptophyta</taxon>
        <taxon>Embryophyta</taxon>
        <taxon>Tracheophyta</taxon>
        <taxon>Spermatophyta</taxon>
        <taxon>Magnoliopsida</taxon>
        <taxon>eudicotyledons</taxon>
        <taxon>Gunneridae</taxon>
        <taxon>Pentapetalae</taxon>
        <taxon>asterids</taxon>
        <taxon>Ericales</taxon>
        <taxon>Theaceae</taxon>
        <taxon>Camellia</taxon>
    </lineage>
</organism>
<keyword evidence="6 8" id="KW-0539">Nucleus</keyword>
<dbReference type="SUPFAM" id="SSF47954">
    <property type="entry name" value="Cyclin-like"/>
    <property type="match status" value="1"/>
</dbReference>
<dbReference type="PROSITE" id="PS51152">
    <property type="entry name" value="NFYA_HAP2_2"/>
    <property type="match status" value="1"/>
</dbReference>
<gene>
    <name evidence="9" type="ORF">HYC85_009220</name>
</gene>
<keyword evidence="2 8" id="KW-0805">Transcription regulation</keyword>
<dbReference type="Gene3D" id="1.10.472.10">
    <property type="entry name" value="Cyclin-like"/>
    <property type="match status" value="1"/>
</dbReference>